<name>A0A5J4SRU8_9ZZZZ</name>
<accession>A0A5J4SRU8</accession>
<sequence length="181" mass="21376">MNRRKPYEIIFVYKSSPGSSDDFLFVEVYKFFTDKKLKYIVRAEMYGNNTFTIKYYASIHKKLDNKYSKLTNQYNAGNIFRVCISIFVILMKKYPDASFSINGSSTIDIKNDKIEGKKENQRFRIYAHLIDKSIGHRTFEHYALPELSSYVLVNRINNDVDECMNKIKGMFLNLFKFDDEV</sequence>
<reference evidence="1" key="1">
    <citation type="submission" date="2019-03" db="EMBL/GenBank/DDBJ databases">
        <title>Single cell metagenomics reveals metabolic interactions within the superorganism composed of flagellate Streblomastix strix and complex community of Bacteroidetes bacteria on its surface.</title>
        <authorList>
            <person name="Treitli S.C."/>
            <person name="Kolisko M."/>
            <person name="Husnik F."/>
            <person name="Keeling P."/>
            <person name="Hampl V."/>
        </authorList>
    </citation>
    <scope>NUCLEOTIDE SEQUENCE</scope>
    <source>
        <strain evidence="1">STM</strain>
    </source>
</reference>
<organism evidence="1">
    <name type="scientific">termite gut metagenome</name>
    <dbReference type="NCBI Taxonomy" id="433724"/>
    <lineage>
        <taxon>unclassified sequences</taxon>
        <taxon>metagenomes</taxon>
        <taxon>organismal metagenomes</taxon>
    </lineage>
</organism>
<protein>
    <submittedName>
        <fullName evidence="1">Uncharacterized protein</fullName>
    </submittedName>
</protein>
<dbReference type="EMBL" id="SNRY01000063">
    <property type="protein sequence ID" value="KAA6348658.1"/>
    <property type="molecule type" value="Genomic_DNA"/>
</dbReference>
<proteinExistence type="predicted"/>
<gene>
    <name evidence="1" type="ORF">EZS27_003891</name>
</gene>
<evidence type="ECO:0000313" key="1">
    <source>
        <dbReference type="EMBL" id="KAA6348658.1"/>
    </source>
</evidence>
<comment type="caution">
    <text evidence="1">The sequence shown here is derived from an EMBL/GenBank/DDBJ whole genome shotgun (WGS) entry which is preliminary data.</text>
</comment>
<dbReference type="AlphaFoldDB" id="A0A5J4SRU8"/>